<dbReference type="SUPFAM" id="SSF54001">
    <property type="entry name" value="Cysteine proteinases"/>
    <property type="match status" value="1"/>
</dbReference>
<comment type="function">
    <text evidence="5">Inhibits papain and ficin (cysteine proteinases) but not trypsin (a serine proteinase).</text>
</comment>
<protein>
    <recommendedName>
        <fullName evidence="6">Cystein proteinase inhibitor protein salarin</fullName>
    </recommendedName>
</protein>
<dbReference type="InterPro" id="IPR038765">
    <property type="entry name" value="Papain-like_cys_pep_sf"/>
</dbReference>
<dbReference type="Proteomes" id="UP001591681">
    <property type="component" value="Unassembled WGS sequence"/>
</dbReference>
<dbReference type="GO" id="GO:0005773">
    <property type="term" value="C:vacuole"/>
    <property type="evidence" value="ECO:0007669"/>
    <property type="project" value="UniProtKB-SubCell"/>
</dbReference>
<feature type="domain" description="Cathepsin propeptide inhibitor" evidence="7">
    <location>
        <begin position="13"/>
        <end position="73"/>
    </location>
</feature>
<evidence type="ECO:0000256" key="1">
    <source>
        <dbReference type="ARBA" id="ARBA00004116"/>
    </source>
</evidence>
<dbReference type="EMBL" id="JBHFQA010000005">
    <property type="protein sequence ID" value="KAL2099391.1"/>
    <property type="molecule type" value="Genomic_DNA"/>
</dbReference>
<accession>A0ABD1KK68</accession>
<proteinExistence type="predicted"/>
<dbReference type="FunFam" id="1.10.287.2250:FF:000003">
    <property type="entry name" value="Cathepsin L"/>
    <property type="match status" value="1"/>
</dbReference>
<evidence type="ECO:0000256" key="4">
    <source>
        <dbReference type="ARBA" id="ARBA00022704"/>
    </source>
</evidence>
<sequence length="96" mass="10909">MASDSAADIDQEFQEWKVKFGKTYSSPEEEARRKTIWVATRTRVLAHNTRAEQGLETYTQAVNHFADMKPEEVCCCGGKSRRQCGTDTDGETQHDH</sequence>
<name>A0ABD1KK68_9TELE</name>
<evidence type="ECO:0000256" key="5">
    <source>
        <dbReference type="ARBA" id="ARBA00053917"/>
    </source>
</evidence>
<evidence type="ECO:0000256" key="2">
    <source>
        <dbReference type="ARBA" id="ARBA00022554"/>
    </source>
</evidence>
<evidence type="ECO:0000313" key="8">
    <source>
        <dbReference type="EMBL" id="KAL2099391.1"/>
    </source>
</evidence>
<dbReference type="InterPro" id="IPR013201">
    <property type="entry name" value="Prot_inhib_I29"/>
</dbReference>
<keyword evidence="2" id="KW-0926">Vacuole</keyword>
<dbReference type="SMART" id="SM00848">
    <property type="entry name" value="Inhibitor_I29"/>
    <property type="match status" value="1"/>
</dbReference>
<gene>
    <name evidence="8" type="ORF">ACEWY4_005871</name>
</gene>
<dbReference type="Pfam" id="PF08246">
    <property type="entry name" value="Inhibitor_I29"/>
    <property type="match status" value="1"/>
</dbReference>
<evidence type="ECO:0000256" key="3">
    <source>
        <dbReference type="ARBA" id="ARBA00022690"/>
    </source>
</evidence>
<comment type="caution">
    <text evidence="8">The sequence shown here is derived from an EMBL/GenBank/DDBJ whole genome shotgun (WGS) entry which is preliminary data.</text>
</comment>
<keyword evidence="9" id="KW-1185">Reference proteome</keyword>
<dbReference type="GO" id="GO:0004869">
    <property type="term" value="F:cysteine-type endopeptidase inhibitor activity"/>
    <property type="evidence" value="ECO:0007669"/>
    <property type="project" value="UniProtKB-KW"/>
</dbReference>
<evidence type="ECO:0000259" key="7">
    <source>
        <dbReference type="SMART" id="SM00848"/>
    </source>
</evidence>
<keyword evidence="3" id="KW-0646">Protease inhibitor</keyword>
<reference evidence="8 9" key="1">
    <citation type="submission" date="2024-09" db="EMBL/GenBank/DDBJ databases">
        <title>A chromosome-level genome assembly of Gray's grenadier anchovy, Coilia grayii.</title>
        <authorList>
            <person name="Fu Z."/>
        </authorList>
    </citation>
    <scope>NUCLEOTIDE SEQUENCE [LARGE SCALE GENOMIC DNA]</scope>
    <source>
        <strain evidence="8">G4</strain>
        <tissue evidence="8">Muscle</tissue>
    </source>
</reference>
<dbReference type="Gene3D" id="1.10.287.2250">
    <property type="match status" value="1"/>
</dbReference>
<evidence type="ECO:0000256" key="6">
    <source>
        <dbReference type="ARBA" id="ARBA00074892"/>
    </source>
</evidence>
<dbReference type="AlphaFoldDB" id="A0ABD1KK68"/>
<keyword evidence="4" id="KW-0789">Thiol protease inhibitor</keyword>
<evidence type="ECO:0000313" key="9">
    <source>
        <dbReference type="Proteomes" id="UP001591681"/>
    </source>
</evidence>
<comment type="subcellular location">
    <subcellularLocation>
        <location evidence="1">Vacuole</location>
    </subcellularLocation>
</comment>
<organism evidence="8 9">
    <name type="scientific">Coilia grayii</name>
    <name type="common">Gray's grenadier anchovy</name>
    <dbReference type="NCBI Taxonomy" id="363190"/>
    <lineage>
        <taxon>Eukaryota</taxon>
        <taxon>Metazoa</taxon>
        <taxon>Chordata</taxon>
        <taxon>Craniata</taxon>
        <taxon>Vertebrata</taxon>
        <taxon>Euteleostomi</taxon>
        <taxon>Actinopterygii</taxon>
        <taxon>Neopterygii</taxon>
        <taxon>Teleostei</taxon>
        <taxon>Clupei</taxon>
        <taxon>Clupeiformes</taxon>
        <taxon>Clupeoidei</taxon>
        <taxon>Engraulidae</taxon>
        <taxon>Coilinae</taxon>
        <taxon>Coilia</taxon>
    </lineage>
</organism>